<dbReference type="Proteomes" id="UP001595892">
    <property type="component" value="Unassembled WGS sequence"/>
</dbReference>
<comment type="caution">
    <text evidence="2">The sequence shown here is derived from an EMBL/GenBank/DDBJ whole genome shotgun (WGS) entry which is preliminary data.</text>
</comment>
<sequence length="50" mass="5404">MEPVVVLLLVVAIVVALKIAGALLRLVLWVLIGLGIYWLAAPLLGLPWPF</sequence>
<evidence type="ECO:0000256" key="1">
    <source>
        <dbReference type="SAM" id="Phobius"/>
    </source>
</evidence>
<gene>
    <name evidence="2" type="ORF">ACFO3Q_07665</name>
</gene>
<keyword evidence="1" id="KW-0812">Transmembrane</keyword>
<protein>
    <recommendedName>
        <fullName evidence="4">DUF4175 domain-containing protein</fullName>
    </recommendedName>
</protein>
<accession>A0ABV9NID3</accession>
<feature type="transmembrane region" description="Helical" evidence="1">
    <location>
        <begin position="26"/>
        <end position="46"/>
    </location>
</feature>
<keyword evidence="1" id="KW-0472">Membrane</keyword>
<organism evidence="2 3">
    <name type="scientific">Coralloluteibacterium thermophilum</name>
    <dbReference type="NCBI Taxonomy" id="2707049"/>
    <lineage>
        <taxon>Bacteria</taxon>
        <taxon>Pseudomonadati</taxon>
        <taxon>Pseudomonadota</taxon>
        <taxon>Gammaproteobacteria</taxon>
        <taxon>Lysobacterales</taxon>
        <taxon>Lysobacteraceae</taxon>
        <taxon>Coralloluteibacterium</taxon>
    </lineage>
</organism>
<reference evidence="3" key="1">
    <citation type="journal article" date="2019" name="Int. J. Syst. Evol. Microbiol.">
        <title>The Global Catalogue of Microorganisms (GCM) 10K type strain sequencing project: providing services to taxonomists for standard genome sequencing and annotation.</title>
        <authorList>
            <consortium name="The Broad Institute Genomics Platform"/>
            <consortium name="The Broad Institute Genome Sequencing Center for Infectious Disease"/>
            <person name="Wu L."/>
            <person name="Ma J."/>
        </authorList>
    </citation>
    <scope>NUCLEOTIDE SEQUENCE [LARGE SCALE GENOMIC DNA]</scope>
    <source>
        <strain evidence="3">CGMCC 1.13574</strain>
    </source>
</reference>
<dbReference type="EMBL" id="JBHSGG010000022">
    <property type="protein sequence ID" value="MFC4728041.1"/>
    <property type="molecule type" value="Genomic_DNA"/>
</dbReference>
<keyword evidence="3" id="KW-1185">Reference proteome</keyword>
<proteinExistence type="predicted"/>
<name>A0ABV9NID3_9GAMM</name>
<keyword evidence="1" id="KW-1133">Transmembrane helix</keyword>
<evidence type="ECO:0000313" key="3">
    <source>
        <dbReference type="Proteomes" id="UP001595892"/>
    </source>
</evidence>
<dbReference type="RefSeq" id="WP_377004062.1">
    <property type="nucleotide sequence ID" value="NZ_JBHSGG010000022.1"/>
</dbReference>
<evidence type="ECO:0008006" key="4">
    <source>
        <dbReference type="Google" id="ProtNLM"/>
    </source>
</evidence>
<evidence type="ECO:0000313" key="2">
    <source>
        <dbReference type="EMBL" id="MFC4728041.1"/>
    </source>
</evidence>